<dbReference type="STRING" id="230819.A0A5C3KK78"/>
<dbReference type="AlphaFoldDB" id="A0A5C3KK78"/>
<dbReference type="OrthoDB" id="4773550at2759"/>
<protein>
    <recommendedName>
        <fullName evidence="4">DUF1996 domain-containing protein</fullName>
    </recommendedName>
</protein>
<sequence>MWLKALVSLVIAAPSALALLRFPCSQLVAERLDPLVTPGLVSPHLHQIVGGVCLRPLFNHARFISFLTT</sequence>
<proteinExistence type="predicted"/>
<gene>
    <name evidence="2" type="ORF">FA15DRAFT_599492</name>
</gene>
<feature type="chain" id="PRO_5023109803" description="DUF1996 domain-containing protein" evidence="1">
    <location>
        <begin position="19"/>
        <end position="69"/>
    </location>
</feature>
<keyword evidence="1" id="KW-0732">Signal</keyword>
<name>A0A5C3KK78_COPMA</name>
<feature type="signal peptide" evidence="1">
    <location>
        <begin position="1"/>
        <end position="18"/>
    </location>
</feature>
<accession>A0A5C3KK78</accession>
<evidence type="ECO:0000256" key="1">
    <source>
        <dbReference type="SAM" id="SignalP"/>
    </source>
</evidence>
<organism evidence="2 3">
    <name type="scientific">Coprinopsis marcescibilis</name>
    <name type="common">Agaric fungus</name>
    <name type="synonym">Psathyrella marcescibilis</name>
    <dbReference type="NCBI Taxonomy" id="230819"/>
    <lineage>
        <taxon>Eukaryota</taxon>
        <taxon>Fungi</taxon>
        <taxon>Dikarya</taxon>
        <taxon>Basidiomycota</taxon>
        <taxon>Agaricomycotina</taxon>
        <taxon>Agaricomycetes</taxon>
        <taxon>Agaricomycetidae</taxon>
        <taxon>Agaricales</taxon>
        <taxon>Agaricineae</taxon>
        <taxon>Psathyrellaceae</taxon>
        <taxon>Coprinopsis</taxon>
    </lineage>
</organism>
<evidence type="ECO:0000313" key="3">
    <source>
        <dbReference type="Proteomes" id="UP000307440"/>
    </source>
</evidence>
<dbReference type="EMBL" id="ML210295">
    <property type="protein sequence ID" value="TFK20574.1"/>
    <property type="molecule type" value="Genomic_DNA"/>
</dbReference>
<evidence type="ECO:0008006" key="4">
    <source>
        <dbReference type="Google" id="ProtNLM"/>
    </source>
</evidence>
<dbReference type="Proteomes" id="UP000307440">
    <property type="component" value="Unassembled WGS sequence"/>
</dbReference>
<keyword evidence="3" id="KW-1185">Reference proteome</keyword>
<evidence type="ECO:0000313" key="2">
    <source>
        <dbReference type="EMBL" id="TFK20574.1"/>
    </source>
</evidence>
<reference evidence="2 3" key="1">
    <citation type="journal article" date="2019" name="Nat. Ecol. Evol.">
        <title>Megaphylogeny resolves global patterns of mushroom evolution.</title>
        <authorList>
            <person name="Varga T."/>
            <person name="Krizsan K."/>
            <person name="Foldi C."/>
            <person name="Dima B."/>
            <person name="Sanchez-Garcia M."/>
            <person name="Sanchez-Ramirez S."/>
            <person name="Szollosi G.J."/>
            <person name="Szarkandi J.G."/>
            <person name="Papp V."/>
            <person name="Albert L."/>
            <person name="Andreopoulos W."/>
            <person name="Angelini C."/>
            <person name="Antonin V."/>
            <person name="Barry K.W."/>
            <person name="Bougher N.L."/>
            <person name="Buchanan P."/>
            <person name="Buyck B."/>
            <person name="Bense V."/>
            <person name="Catcheside P."/>
            <person name="Chovatia M."/>
            <person name="Cooper J."/>
            <person name="Damon W."/>
            <person name="Desjardin D."/>
            <person name="Finy P."/>
            <person name="Geml J."/>
            <person name="Haridas S."/>
            <person name="Hughes K."/>
            <person name="Justo A."/>
            <person name="Karasinski D."/>
            <person name="Kautmanova I."/>
            <person name="Kiss B."/>
            <person name="Kocsube S."/>
            <person name="Kotiranta H."/>
            <person name="LaButti K.M."/>
            <person name="Lechner B.E."/>
            <person name="Liimatainen K."/>
            <person name="Lipzen A."/>
            <person name="Lukacs Z."/>
            <person name="Mihaltcheva S."/>
            <person name="Morgado L.N."/>
            <person name="Niskanen T."/>
            <person name="Noordeloos M.E."/>
            <person name="Ohm R.A."/>
            <person name="Ortiz-Santana B."/>
            <person name="Ovrebo C."/>
            <person name="Racz N."/>
            <person name="Riley R."/>
            <person name="Savchenko A."/>
            <person name="Shiryaev A."/>
            <person name="Soop K."/>
            <person name="Spirin V."/>
            <person name="Szebenyi C."/>
            <person name="Tomsovsky M."/>
            <person name="Tulloss R.E."/>
            <person name="Uehling J."/>
            <person name="Grigoriev I.V."/>
            <person name="Vagvolgyi C."/>
            <person name="Papp T."/>
            <person name="Martin F.M."/>
            <person name="Miettinen O."/>
            <person name="Hibbett D.S."/>
            <person name="Nagy L.G."/>
        </authorList>
    </citation>
    <scope>NUCLEOTIDE SEQUENCE [LARGE SCALE GENOMIC DNA]</scope>
    <source>
        <strain evidence="2 3">CBS 121175</strain>
    </source>
</reference>